<organism evidence="1">
    <name type="scientific">Siphoviridae sp. ctWT735</name>
    <dbReference type="NCBI Taxonomy" id="2825538"/>
    <lineage>
        <taxon>Viruses</taxon>
        <taxon>Duplodnaviria</taxon>
        <taxon>Heunggongvirae</taxon>
        <taxon>Uroviricota</taxon>
        <taxon>Caudoviricetes</taxon>
    </lineage>
</organism>
<evidence type="ECO:0000313" key="1">
    <source>
        <dbReference type="EMBL" id="DAF85720.1"/>
    </source>
</evidence>
<protein>
    <submittedName>
        <fullName evidence="1">Receptor Binding Protein</fullName>
    </submittedName>
</protein>
<dbReference type="EMBL" id="BK015930">
    <property type="protein sequence ID" value="DAF85720.1"/>
    <property type="molecule type" value="Genomic_DNA"/>
</dbReference>
<proteinExistence type="predicted"/>
<name>A0A8S5TU53_9CAUD</name>
<keyword evidence="1" id="KW-0675">Receptor</keyword>
<reference evidence="1" key="1">
    <citation type="journal article" date="2021" name="Proc. Natl. Acad. Sci. U.S.A.">
        <title>A Catalog of Tens of Thousands of Viruses from Human Metagenomes Reveals Hidden Associations with Chronic Diseases.</title>
        <authorList>
            <person name="Tisza M.J."/>
            <person name="Buck C.B."/>
        </authorList>
    </citation>
    <scope>NUCLEOTIDE SEQUENCE</scope>
    <source>
        <strain evidence="1">CtWT735</strain>
    </source>
</reference>
<sequence>MSFTYGFYNSVNHDRRYDAKQISSMFDGLITDGVYRNYGKCFSITIVAGLQVSIGEGRAWFNTTWSYNDSELIIDLPAANQVYNRIDAIIIRVDKTNRTNELTYKSGTPGSEAAKPELSSGADDVFEYPLAYITVSAKATQLVAENIELAIGTAACPFVTGILESVPIDTLMRQWKKEYDDLIFDLKNRIDQVSSEQLIDGSITYEKLASTAVRLRFQNVAVETSYVVENSTYAEYGYPYRAEVPLLNSTSTMRPDISYTPAQIESMDLTGPVETYDGGVYIYLAEAPTDVFIIPVIDLWR</sequence>
<accession>A0A8S5TU53</accession>